<protein>
    <submittedName>
        <fullName evidence="3">Uncharacterized protein</fullName>
    </submittedName>
</protein>
<evidence type="ECO:0000313" key="4">
    <source>
        <dbReference type="Proteomes" id="UP001530377"/>
    </source>
</evidence>
<dbReference type="EMBL" id="JALLPB020000022">
    <property type="protein sequence ID" value="KAL3826373.1"/>
    <property type="molecule type" value="Genomic_DNA"/>
</dbReference>
<gene>
    <name evidence="3" type="ORF">ACHAXA_008581</name>
</gene>
<dbReference type="Proteomes" id="UP001530377">
    <property type="component" value="Unassembled WGS sequence"/>
</dbReference>
<proteinExistence type="predicted"/>
<feature type="compositionally biased region" description="Basic and acidic residues" evidence="2">
    <location>
        <begin position="1"/>
        <end position="24"/>
    </location>
</feature>
<feature type="coiled-coil region" evidence="1">
    <location>
        <begin position="287"/>
        <end position="335"/>
    </location>
</feature>
<reference evidence="3 4" key="1">
    <citation type="submission" date="2024-10" db="EMBL/GenBank/DDBJ databases">
        <title>Updated reference genomes for cyclostephanoid diatoms.</title>
        <authorList>
            <person name="Roberts W.R."/>
            <person name="Alverson A.J."/>
        </authorList>
    </citation>
    <scope>NUCLEOTIDE SEQUENCE [LARGE SCALE GENOMIC DNA]</scope>
    <source>
        <strain evidence="3 4">AJA228-03</strain>
    </source>
</reference>
<comment type="caution">
    <text evidence="3">The sequence shown here is derived from an EMBL/GenBank/DDBJ whole genome shotgun (WGS) entry which is preliminary data.</text>
</comment>
<organism evidence="3 4">
    <name type="scientific">Cyclostephanos tholiformis</name>
    <dbReference type="NCBI Taxonomy" id="382380"/>
    <lineage>
        <taxon>Eukaryota</taxon>
        <taxon>Sar</taxon>
        <taxon>Stramenopiles</taxon>
        <taxon>Ochrophyta</taxon>
        <taxon>Bacillariophyta</taxon>
        <taxon>Coscinodiscophyceae</taxon>
        <taxon>Thalassiosirophycidae</taxon>
        <taxon>Stephanodiscales</taxon>
        <taxon>Stephanodiscaceae</taxon>
        <taxon>Cyclostephanos</taxon>
    </lineage>
</organism>
<feature type="coiled-coil region" evidence="1">
    <location>
        <begin position="156"/>
        <end position="263"/>
    </location>
</feature>
<name>A0ABD3SPH4_9STRA</name>
<sequence>MFMKEESNRVENISSKRVEAEHKKTLAKKTSSFQQKGHAISDVKAITDVPEMRKTSILDSGKWRRGKSWNEKDREAEMLQAKKADDRMVVEISKKNDNETKDSLKSSISRWRGGKRRNENDCAVKMLLAKKVEDRALVEIINENDLEMKNSLKISIKLLRQRKSQLESVLERMSFEMTNATKQRAELLDDILSRKEELASLQRDAQSVKEEKEQIEAECKLLRAEAKALTEQLNGERIALCRAKEKKEEAIRLLKEIEDERDRRMTNEIEDECSGLSAILNEDDAVKSRLREEKEQIMKQMVDLAEERRRISIAKTELLKEQSEQEKIRKELNEEEIMMQGYDDSLNIRMKELAKREKREIEIERRRRQVIEDGDVQLKEKERLSLLEASLTEKEAACSKLRGDLSKHFDDIVEYERRVRKDQDEVQSERKMFTAEIEEFENSKRVSQQEMMRLQYSLQEQNVEYERRVRKDQEERMAIYRHLKKVSQPKQDDRNEYVTPPMLAVDVPVLNESALSSWFDNWENDLVELGLAMRDPMSGKVTITEDQLRNIVNLDETALSLDGSTQNKGGRPEMILSDPQFPMVGRMTSKSSLSTTLICGSNAAGEALPPHIQFATKAQSKETMRLDIDSFDHILEVRGRWGFLQEENKSVTFGMNEKGGMDNNEFEEYILTAIVPLFPNARNWKGRYVVLKVDSGPGRSNLDLLITRACLSDKQVMREMGDVDADDDEGRLRWKVQTANTLAVDALVRAGYDGELLRATLKPKRDDERPITQPRTKERQELLSRAKNAGQRHIATEIEKEKKLRLIQQAAEESARAILAQGKAVDDLKGTDLDVLLKWHQVKMEKGAKVPCKRRVWKEIFEEGRSPPSFEKWTEEDEERLMATTKSNLSLADTRFRREVATKKRELEASADFMSREERERMIRRLHELNEEEALATATGVEEGKLGQMDGV</sequence>
<evidence type="ECO:0000256" key="1">
    <source>
        <dbReference type="SAM" id="Coils"/>
    </source>
</evidence>
<evidence type="ECO:0000313" key="3">
    <source>
        <dbReference type="EMBL" id="KAL3826373.1"/>
    </source>
</evidence>
<keyword evidence="4" id="KW-1185">Reference proteome</keyword>
<feature type="coiled-coil region" evidence="1">
    <location>
        <begin position="412"/>
        <end position="443"/>
    </location>
</feature>
<dbReference type="AlphaFoldDB" id="A0ABD3SPH4"/>
<accession>A0ABD3SPH4</accession>
<keyword evidence="1" id="KW-0175">Coiled coil</keyword>
<feature type="region of interest" description="Disordered" evidence="2">
    <location>
        <begin position="1"/>
        <end position="38"/>
    </location>
</feature>
<evidence type="ECO:0000256" key="2">
    <source>
        <dbReference type="SAM" id="MobiDB-lite"/>
    </source>
</evidence>